<name>A0A1W7CTC3_9ACTN</name>
<keyword evidence="1" id="KW-1133">Transmembrane helix</keyword>
<dbReference type="OrthoDB" id="9833274at2"/>
<keyword evidence="3" id="KW-1185">Reference proteome</keyword>
<evidence type="ECO:0000313" key="2">
    <source>
        <dbReference type="EMBL" id="ARQ68061.1"/>
    </source>
</evidence>
<dbReference type="EMBL" id="CP021121">
    <property type="protein sequence ID" value="ARQ68061.1"/>
    <property type="molecule type" value="Genomic_DNA"/>
</dbReference>
<feature type="transmembrane region" description="Helical" evidence="1">
    <location>
        <begin position="7"/>
        <end position="31"/>
    </location>
</feature>
<organism evidence="2 3">
    <name type="scientific">Streptomyces marincola</name>
    <dbReference type="NCBI Taxonomy" id="2878388"/>
    <lineage>
        <taxon>Bacteria</taxon>
        <taxon>Bacillati</taxon>
        <taxon>Actinomycetota</taxon>
        <taxon>Actinomycetes</taxon>
        <taxon>Kitasatosporales</taxon>
        <taxon>Streptomycetaceae</taxon>
        <taxon>Streptomyces</taxon>
    </lineage>
</organism>
<dbReference type="RefSeq" id="WP_086157579.1">
    <property type="nucleotide sequence ID" value="NZ_CP021121.1"/>
</dbReference>
<accession>A0A1W7CTC3</accession>
<proteinExistence type="predicted"/>
<keyword evidence="1" id="KW-0812">Transmembrane</keyword>
<dbReference type="AlphaFoldDB" id="A0A1W7CTC3"/>
<reference evidence="2 3" key="1">
    <citation type="submission" date="2017-05" db="EMBL/GenBank/DDBJ databases">
        <title>Complete genome sequence of Streptomyces sp. SCSIO 03032 revealed the diverse biosynthetic pathways for its bioactive secondary metabolites.</title>
        <authorList>
            <person name="Ma L."/>
            <person name="Zhu Y."/>
            <person name="Zhang W."/>
            <person name="Zhang G."/>
            <person name="Tian X."/>
            <person name="Zhang S."/>
            <person name="Zhang C."/>
        </authorList>
    </citation>
    <scope>NUCLEOTIDE SEQUENCE [LARGE SCALE GENOMIC DNA]</scope>
    <source>
        <strain evidence="2 3">SCSIO 03032</strain>
    </source>
</reference>
<feature type="transmembrane region" description="Helical" evidence="1">
    <location>
        <begin position="128"/>
        <end position="149"/>
    </location>
</feature>
<keyword evidence="1" id="KW-0472">Membrane</keyword>
<sequence length="162" mass="16870">MVVAKRCAALIVGAAAIALGGVLLVVVGLLVSDVGSDDWTKPDRPAEAVVTEIVRTRSGGGPIGARTQPRVTYEAEGQRYSSLLRGTTAGRSLDVGNTLRVVYRADDPGRPYTVRGAERGPPGVAGDIVAIVAVLVCALVPLVFGWLLLTVARGRRTSILDP</sequence>
<dbReference type="Proteomes" id="UP000194218">
    <property type="component" value="Chromosome"/>
</dbReference>
<evidence type="ECO:0000313" key="3">
    <source>
        <dbReference type="Proteomes" id="UP000194218"/>
    </source>
</evidence>
<evidence type="ECO:0008006" key="4">
    <source>
        <dbReference type="Google" id="ProtNLM"/>
    </source>
</evidence>
<dbReference type="KEGG" id="smao:CAG99_03715"/>
<evidence type="ECO:0000256" key="1">
    <source>
        <dbReference type="SAM" id="Phobius"/>
    </source>
</evidence>
<gene>
    <name evidence="2" type="ORF">CAG99_03715</name>
</gene>
<protein>
    <recommendedName>
        <fullName evidence="4">DUF3592 domain-containing protein</fullName>
    </recommendedName>
</protein>